<reference evidence="3" key="1">
    <citation type="journal article" date="2019" name="Sci. Rep.">
        <title>Draft genome of Tanacetum cinerariifolium, the natural source of mosquito coil.</title>
        <authorList>
            <person name="Yamashiro T."/>
            <person name="Shiraishi A."/>
            <person name="Satake H."/>
            <person name="Nakayama K."/>
        </authorList>
    </citation>
    <scope>NUCLEOTIDE SEQUENCE</scope>
</reference>
<gene>
    <name evidence="3" type="ORF">Tci_001487</name>
</gene>
<evidence type="ECO:0000313" key="3">
    <source>
        <dbReference type="EMBL" id="GEU29509.1"/>
    </source>
</evidence>
<keyword evidence="2" id="KW-0472">Membrane</keyword>
<accession>A0A699GI56</accession>
<sequence>MDPSSSKTCLGENVIEILSDKGEGHEDWNSPEFQDTANGGGKKETQAMAFHKIETKKISDRFVAPCFVNGLEAYDGEINLGVEENMISNESEVKLCLEHEVKRRNKVVKKELIVALRGKIYFVKFIINPEEDDVEPSVVFGRSCLRLTKAITNFDIDGVDVPQFMCKMRKSSRNKRKSNRNKRKQLDKYQLIYSDTGPSKSTRTPLTQKEAKKDALAISIYERYSILEEERPQLPQKSNEGIKLEMAKLIKNNRILSNVNVFPLEEASMEVLLAKERIFKLIQAWDEKQIESWSLPALLLQLLNDLRTINEMLKQREQTANLAIHQEREEQVTQSFTPYWNFSMIDDEEVLQSREKFMKDIQTFLQKFSRYPFGVMPKVLSIAWERFSEIKYAFTDKQYQLEEIQELMCKLLEDVRNIIDELSEYINSPSWNYPTFYDDEEYSIQYKEYLENSSDAIAPVLPTKEPEYSLSMGYEHLSIIPEMESDEVTESSVKNLLPIPSEYEVTFDDESECDVPVKDESSLVFTNFSNPLFDCNDDFTSSDDGLLSNEDVLMEDFKVYSNPLFDDEEINSDEIDLHYFNAKSDFVESLSNRDTLIDSSLKFNYLEEFSGELMSTSIVNEERIRREHEEYISLMEKLLAINSFPSPLENFHANTIVETLPTSPIPLEDSDSLREEIDIFTGMDDLLPPVVMNNIDELNEDECFNQGGEINVFANVKDDDYFPFIFVIRIFLPYLIFLVVSPLLLSTRNEDTIFDPGISV</sequence>
<proteinExistence type="predicted"/>
<keyword evidence="2" id="KW-1133">Transmembrane helix</keyword>
<dbReference type="EMBL" id="BKCJ010000075">
    <property type="protein sequence ID" value="GEU29509.1"/>
    <property type="molecule type" value="Genomic_DNA"/>
</dbReference>
<comment type="caution">
    <text evidence="3">The sequence shown here is derived from an EMBL/GenBank/DDBJ whole genome shotgun (WGS) entry which is preliminary data.</text>
</comment>
<dbReference type="AlphaFoldDB" id="A0A699GI56"/>
<name>A0A699GI56_TANCI</name>
<protein>
    <submittedName>
        <fullName evidence="3">Uncharacterized protein</fullName>
    </submittedName>
</protein>
<evidence type="ECO:0000256" key="1">
    <source>
        <dbReference type="SAM" id="MobiDB-lite"/>
    </source>
</evidence>
<feature type="region of interest" description="Disordered" evidence="1">
    <location>
        <begin position="21"/>
        <end position="41"/>
    </location>
</feature>
<evidence type="ECO:0000256" key="2">
    <source>
        <dbReference type="SAM" id="Phobius"/>
    </source>
</evidence>
<feature type="transmembrane region" description="Helical" evidence="2">
    <location>
        <begin position="721"/>
        <end position="745"/>
    </location>
</feature>
<keyword evidence="2" id="KW-0812">Transmembrane</keyword>
<organism evidence="3">
    <name type="scientific">Tanacetum cinerariifolium</name>
    <name type="common">Dalmatian daisy</name>
    <name type="synonym">Chrysanthemum cinerariifolium</name>
    <dbReference type="NCBI Taxonomy" id="118510"/>
    <lineage>
        <taxon>Eukaryota</taxon>
        <taxon>Viridiplantae</taxon>
        <taxon>Streptophyta</taxon>
        <taxon>Embryophyta</taxon>
        <taxon>Tracheophyta</taxon>
        <taxon>Spermatophyta</taxon>
        <taxon>Magnoliopsida</taxon>
        <taxon>eudicotyledons</taxon>
        <taxon>Gunneridae</taxon>
        <taxon>Pentapetalae</taxon>
        <taxon>asterids</taxon>
        <taxon>campanulids</taxon>
        <taxon>Asterales</taxon>
        <taxon>Asteraceae</taxon>
        <taxon>Asteroideae</taxon>
        <taxon>Anthemideae</taxon>
        <taxon>Anthemidinae</taxon>
        <taxon>Tanacetum</taxon>
    </lineage>
</organism>